<dbReference type="Proteomes" id="UP000887458">
    <property type="component" value="Unassembled WGS sequence"/>
</dbReference>
<keyword evidence="2" id="KW-1185">Reference proteome</keyword>
<accession>A0ABQ8JTG5</accession>
<dbReference type="EMBL" id="NJHN03000017">
    <property type="protein sequence ID" value="KAH9425915.1"/>
    <property type="molecule type" value="Genomic_DNA"/>
</dbReference>
<reference evidence="1 2" key="2">
    <citation type="journal article" date="2022" name="Mol. Biol. Evol.">
        <title>Comparative Genomics Reveals Insights into the Divergent Evolution of Astigmatic Mites and Household Pest Adaptations.</title>
        <authorList>
            <person name="Xiong Q."/>
            <person name="Wan A.T."/>
            <person name="Liu X."/>
            <person name="Fung C.S."/>
            <person name="Xiao X."/>
            <person name="Malainual N."/>
            <person name="Hou J."/>
            <person name="Wang L."/>
            <person name="Wang M."/>
            <person name="Yang K.Y."/>
            <person name="Cui Y."/>
            <person name="Leung E.L."/>
            <person name="Nong W."/>
            <person name="Shin S.K."/>
            <person name="Au S.W."/>
            <person name="Jeong K.Y."/>
            <person name="Chew F.T."/>
            <person name="Hui J.H."/>
            <person name="Leung T.F."/>
            <person name="Tungtrongchitr A."/>
            <person name="Zhong N."/>
            <person name="Liu Z."/>
            <person name="Tsui S.K."/>
        </authorList>
    </citation>
    <scope>NUCLEOTIDE SEQUENCE [LARGE SCALE GENOMIC DNA]</scope>
    <source>
        <strain evidence="1">Derp</strain>
    </source>
</reference>
<name>A0ABQ8JTG5_DERPT</name>
<proteinExistence type="predicted"/>
<comment type="caution">
    <text evidence="1">The sequence shown here is derived from an EMBL/GenBank/DDBJ whole genome shotgun (WGS) entry which is preliminary data.</text>
</comment>
<organism evidence="1 2">
    <name type="scientific">Dermatophagoides pteronyssinus</name>
    <name type="common">European house dust mite</name>
    <dbReference type="NCBI Taxonomy" id="6956"/>
    <lineage>
        <taxon>Eukaryota</taxon>
        <taxon>Metazoa</taxon>
        <taxon>Ecdysozoa</taxon>
        <taxon>Arthropoda</taxon>
        <taxon>Chelicerata</taxon>
        <taxon>Arachnida</taxon>
        <taxon>Acari</taxon>
        <taxon>Acariformes</taxon>
        <taxon>Sarcoptiformes</taxon>
        <taxon>Astigmata</taxon>
        <taxon>Psoroptidia</taxon>
        <taxon>Analgoidea</taxon>
        <taxon>Pyroglyphidae</taxon>
        <taxon>Dermatophagoidinae</taxon>
        <taxon>Dermatophagoides</taxon>
    </lineage>
</organism>
<protein>
    <submittedName>
        <fullName evidence="1">Uncharacterized protein</fullName>
    </submittedName>
</protein>
<gene>
    <name evidence="1" type="ORF">DERP_005134</name>
</gene>
<evidence type="ECO:0000313" key="1">
    <source>
        <dbReference type="EMBL" id="KAH9425915.1"/>
    </source>
</evidence>
<evidence type="ECO:0000313" key="2">
    <source>
        <dbReference type="Proteomes" id="UP000887458"/>
    </source>
</evidence>
<reference evidence="1 2" key="1">
    <citation type="journal article" date="2018" name="J. Allergy Clin. Immunol.">
        <title>High-quality assembly of Dermatophagoides pteronyssinus genome and transcriptome reveals a wide range of novel allergens.</title>
        <authorList>
            <person name="Liu X.Y."/>
            <person name="Yang K.Y."/>
            <person name="Wang M.Q."/>
            <person name="Kwok J.S."/>
            <person name="Zeng X."/>
            <person name="Yang Z."/>
            <person name="Xiao X.J."/>
            <person name="Lau C.P."/>
            <person name="Li Y."/>
            <person name="Huang Z.M."/>
            <person name="Ba J.G."/>
            <person name="Yim A.K."/>
            <person name="Ouyang C.Y."/>
            <person name="Ngai S.M."/>
            <person name="Chan T.F."/>
            <person name="Leung E.L."/>
            <person name="Liu L."/>
            <person name="Liu Z.G."/>
            <person name="Tsui S.K."/>
        </authorList>
    </citation>
    <scope>NUCLEOTIDE SEQUENCE [LARGE SCALE GENOMIC DNA]</scope>
    <source>
        <strain evidence="1">Derp</strain>
    </source>
</reference>
<sequence length="64" mass="7782">MILKYIYENKTCLFIMILSNQLIDNHFINYFTILENKQKAETIFVRINTYHFPFEQMKMGNGEK</sequence>